<organism evidence="9 10">
    <name type="scientific">Idiomarina rhizosphaerae</name>
    <dbReference type="NCBI Taxonomy" id="2961572"/>
    <lineage>
        <taxon>Bacteria</taxon>
        <taxon>Pseudomonadati</taxon>
        <taxon>Pseudomonadota</taxon>
        <taxon>Gammaproteobacteria</taxon>
        <taxon>Alteromonadales</taxon>
        <taxon>Idiomarinaceae</taxon>
        <taxon>Idiomarina</taxon>
    </lineage>
</organism>
<dbReference type="GO" id="GO:0008324">
    <property type="term" value="F:monoatomic cation transmembrane transporter activity"/>
    <property type="evidence" value="ECO:0007669"/>
    <property type="project" value="InterPro"/>
</dbReference>
<reference evidence="9" key="1">
    <citation type="submission" date="2022-06" db="EMBL/GenBank/DDBJ databases">
        <title>Idiomarina rhizosphaerae M1R2S28.</title>
        <authorList>
            <person name="Sun J.-Q."/>
            <person name="Li L.-F."/>
        </authorList>
    </citation>
    <scope>NUCLEOTIDE SEQUENCE</scope>
    <source>
        <strain evidence="9">M1R2S28</strain>
    </source>
</reference>
<name>A0A9X2FVG1_9GAMM</name>
<dbReference type="Proteomes" id="UP001139474">
    <property type="component" value="Unassembled WGS sequence"/>
</dbReference>
<evidence type="ECO:0000256" key="8">
    <source>
        <dbReference type="SAM" id="Phobius"/>
    </source>
</evidence>
<accession>A0A9X2FVG1</accession>
<keyword evidence="2" id="KW-0813">Transport</keyword>
<keyword evidence="7 8" id="KW-0472">Membrane</keyword>
<evidence type="ECO:0000256" key="1">
    <source>
        <dbReference type="ARBA" id="ARBA00004651"/>
    </source>
</evidence>
<feature type="transmembrane region" description="Helical" evidence="8">
    <location>
        <begin position="25"/>
        <end position="46"/>
    </location>
</feature>
<dbReference type="GO" id="GO:0005886">
    <property type="term" value="C:plasma membrane"/>
    <property type="evidence" value="ECO:0007669"/>
    <property type="project" value="UniProtKB-SubCell"/>
</dbReference>
<keyword evidence="5 8" id="KW-1133">Transmembrane helix</keyword>
<dbReference type="RefSeq" id="WP_253617007.1">
    <property type="nucleotide sequence ID" value="NZ_JAMZDE010000001.1"/>
</dbReference>
<gene>
    <name evidence="9" type="ORF">NJR55_00905</name>
</gene>
<keyword evidence="4 8" id="KW-0812">Transmembrane</keyword>
<feature type="transmembrane region" description="Helical" evidence="8">
    <location>
        <begin position="238"/>
        <end position="260"/>
    </location>
</feature>
<comment type="caution">
    <text evidence="9">The sequence shown here is derived from an EMBL/GenBank/DDBJ whole genome shotgun (WGS) entry which is preliminary data.</text>
</comment>
<protein>
    <submittedName>
        <fullName evidence="9">Ktr system potassium transporter B</fullName>
    </submittedName>
</protein>
<keyword evidence="10" id="KW-1185">Reference proteome</keyword>
<feature type="transmembrane region" description="Helical" evidence="8">
    <location>
        <begin position="418"/>
        <end position="438"/>
    </location>
</feature>
<comment type="subcellular location">
    <subcellularLocation>
        <location evidence="1">Cell membrane</location>
        <topology evidence="1">Multi-pass membrane protein</topology>
    </subcellularLocation>
</comment>
<feature type="transmembrane region" description="Helical" evidence="8">
    <location>
        <begin position="144"/>
        <end position="164"/>
    </location>
</feature>
<feature type="transmembrane region" description="Helical" evidence="8">
    <location>
        <begin position="83"/>
        <end position="110"/>
    </location>
</feature>
<dbReference type="Pfam" id="PF02386">
    <property type="entry name" value="TrkH"/>
    <property type="match status" value="1"/>
</dbReference>
<dbReference type="InterPro" id="IPR003445">
    <property type="entry name" value="Cat_transpt"/>
</dbReference>
<evidence type="ECO:0000256" key="5">
    <source>
        <dbReference type="ARBA" id="ARBA00022989"/>
    </source>
</evidence>
<evidence type="ECO:0000256" key="6">
    <source>
        <dbReference type="ARBA" id="ARBA00023065"/>
    </source>
</evidence>
<dbReference type="GO" id="GO:0030001">
    <property type="term" value="P:metal ion transport"/>
    <property type="evidence" value="ECO:0007669"/>
    <property type="project" value="UniProtKB-ARBA"/>
</dbReference>
<dbReference type="EMBL" id="JAMZDE010000001">
    <property type="protein sequence ID" value="MCP1338139.1"/>
    <property type="molecule type" value="Genomic_DNA"/>
</dbReference>
<evidence type="ECO:0000313" key="10">
    <source>
        <dbReference type="Proteomes" id="UP001139474"/>
    </source>
</evidence>
<keyword evidence="3" id="KW-1003">Cell membrane</keyword>
<proteinExistence type="predicted"/>
<evidence type="ECO:0000313" key="9">
    <source>
        <dbReference type="EMBL" id="MCP1338139.1"/>
    </source>
</evidence>
<feature type="transmembrane region" description="Helical" evidence="8">
    <location>
        <begin position="308"/>
        <end position="341"/>
    </location>
</feature>
<dbReference type="PANTHER" id="PTHR32024:SF1">
    <property type="entry name" value="KTR SYSTEM POTASSIUM UPTAKE PROTEIN B"/>
    <property type="match status" value="1"/>
</dbReference>
<dbReference type="PANTHER" id="PTHR32024">
    <property type="entry name" value="TRK SYSTEM POTASSIUM UPTAKE PROTEIN TRKG-RELATED"/>
    <property type="match status" value="1"/>
</dbReference>
<evidence type="ECO:0000256" key="4">
    <source>
        <dbReference type="ARBA" id="ARBA00022692"/>
    </source>
</evidence>
<feature type="transmembrane region" description="Helical" evidence="8">
    <location>
        <begin position="203"/>
        <end position="226"/>
    </location>
</feature>
<evidence type="ECO:0000256" key="2">
    <source>
        <dbReference type="ARBA" id="ARBA00022448"/>
    </source>
</evidence>
<dbReference type="AlphaFoldDB" id="A0A9X2FVG1"/>
<evidence type="ECO:0000256" key="3">
    <source>
        <dbReference type="ARBA" id="ARBA00022475"/>
    </source>
</evidence>
<sequence>MKQWLPSFFMAYTRARRSQHKKLKVGPPVVLAGGFFVLILFGALLLKLPFATVEPITWLESLFTAASAVTVTGLVVVDTGQAYTPFGLTVIAILIQTGGIGFMTFAILAVMSMGGNIGISYQLVAREAMQQTSLKNIAKTARTVFYLALIVELLGTVVLTLTWWGEFGFWGALGEAAFYSISAFNNAGFALSANSLSDYVGSIPVNLVVTFMFIVGGLGFSVLMNIFEKRRWHQFSVYTRSILIATLVINLVSAIIFWLMEHNNPDTLGSLSTLQQTLASWFQATTPRTAGFNTVDIGQLREPTSMYIMLLMFIGGGSMSTGGGIKLGTFIVLMMATYAFLRRRQHVTLMQRSIEQQMVMKALAVSMITLLMAFLGIFFLMILNPLPFIDVSFEVLSALATVGLSRGITGELTEVSQILVIILMFAGRVGPLTLVYFLTTPHRKRVRYPKTEVQVG</sequence>
<feature type="transmembrane region" description="Helical" evidence="8">
    <location>
        <begin position="362"/>
        <end position="383"/>
    </location>
</feature>
<keyword evidence="6" id="KW-0406">Ion transport</keyword>
<evidence type="ECO:0000256" key="7">
    <source>
        <dbReference type="ARBA" id="ARBA00023136"/>
    </source>
</evidence>
<feature type="transmembrane region" description="Helical" evidence="8">
    <location>
        <begin position="58"/>
        <end position="77"/>
    </location>
</feature>